<dbReference type="AlphaFoldDB" id="A0A0G1BBT7"/>
<evidence type="ECO:0000313" key="2">
    <source>
        <dbReference type="EMBL" id="KKS70639.1"/>
    </source>
</evidence>
<dbReference type="GO" id="GO:0006352">
    <property type="term" value="P:DNA-templated transcription initiation"/>
    <property type="evidence" value="ECO:0007669"/>
    <property type="project" value="InterPro"/>
</dbReference>
<dbReference type="InterPro" id="IPR013324">
    <property type="entry name" value="RNA_pol_sigma_r3/r4-like"/>
</dbReference>
<reference evidence="2 3" key="1">
    <citation type="journal article" date="2015" name="Nature">
        <title>rRNA introns, odd ribosomes, and small enigmatic genomes across a large radiation of phyla.</title>
        <authorList>
            <person name="Brown C.T."/>
            <person name="Hug L.A."/>
            <person name="Thomas B.C."/>
            <person name="Sharon I."/>
            <person name="Castelle C.J."/>
            <person name="Singh A."/>
            <person name="Wilkins M.J."/>
            <person name="Williams K.H."/>
            <person name="Banfield J.F."/>
        </authorList>
    </citation>
    <scope>NUCLEOTIDE SEQUENCE [LARGE SCALE GENOMIC DNA]</scope>
</reference>
<dbReference type="PROSITE" id="PS00716">
    <property type="entry name" value="SIGMA70_2"/>
    <property type="match status" value="1"/>
</dbReference>
<dbReference type="InterPro" id="IPR000943">
    <property type="entry name" value="RNA_pol_sigma70"/>
</dbReference>
<name>A0A0G1BBT7_9BACT</name>
<sequence>MVTDEKKLVEKYKTEKYRLSHLQPRYLEVFEYRTGIVDGDSHTQKETGKKFGISSTRAAQLEARVKYELEQL</sequence>
<feature type="domain" description="RNA polymerase sigma-70" evidence="1">
    <location>
        <begin position="43"/>
        <end position="69"/>
    </location>
</feature>
<dbReference type="GO" id="GO:0003700">
    <property type="term" value="F:DNA-binding transcription factor activity"/>
    <property type="evidence" value="ECO:0007669"/>
    <property type="project" value="InterPro"/>
</dbReference>
<dbReference type="InterPro" id="IPR007630">
    <property type="entry name" value="RNA_pol_sigma70_r4"/>
</dbReference>
<dbReference type="Proteomes" id="UP000033867">
    <property type="component" value="Unassembled WGS sequence"/>
</dbReference>
<protein>
    <recommendedName>
        <fullName evidence="1">RNA polymerase sigma-70 domain-containing protein</fullName>
    </recommendedName>
</protein>
<dbReference type="InterPro" id="IPR036388">
    <property type="entry name" value="WH-like_DNA-bd_sf"/>
</dbReference>
<evidence type="ECO:0000313" key="3">
    <source>
        <dbReference type="Proteomes" id="UP000033867"/>
    </source>
</evidence>
<gene>
    <name evidence="2" type="ORF">UV42_C0048G0002</name>
</gene>
<evidence type="ECO:0000259" key="1">
    <source>
        <dbReference type="PROSITE" id="PS00716"/>
    </source>
</evidence>
<comment type="caution">
    <text evidence="2">The sequence shown here is derived from an EMBL/GenBank/DDBJ whole genome shotgun (WGS) entry which is preliminary data.</text>
</comment>
<dbReference type="Pfam" id="PF04545">
    <property type="entry name" value="Sigma70_r4"/>
    <property type="match status" value="1"/>
</dbReference>
<organism evidence="2 3">
    <name type="scientific">Candidatus Magasanikbacteria bacterium GW2011_GWE2_42_7</name>
    <dbReference type="NCBI Taxonomy" id="1619052"/>
    <lineage>
        <taxon>Bacteria</taxon>
        <taxon>Candidatus Magasanikiibacteriota</taxon>
    </lineage>
</organism>
<accession>A0A0G1BBT7</accession>
<dbReference type="SUPFAM" id="SSF88659">
    <property type="entry name" value="Sigma3 and sigma4 domains of RNA polymerase sigma factors"/>
    <property type="match status" value="1"/>
</dbReference>
<proteinExistence type="predicted"/>
<dbReference type="Gene3D" id="1.10.10.10">
    <property type="entry name" value="Winged helix-like DNA-binding domain superfamily/Winged helix DNA-binding domain"/>
    <property type="match status" value="1"/>
</dbReference>
<dbReference type="EMBL" id="LCEK01000048">
    <property type="protein sequence ID" value="KKS70639.1"/>
    <property type="molecule type" value="Genomic_DNA"/>
</dbReference>